<dbReference type="RefSeq" id="WP_150787567.1">
    <property type="nucleotide sequence ID" value="NZ_CABVJF010000023.1"/>
</dbReference>
<dbReference type="Gene3D" id="3.40.50.410">
    <property type="entry name" value="von Willebrand factor, type A domain"/>
    <property type="match status" value="1"/>
</dbReference>
<evidence type="ECO:0000259" key="2">
    <source>
        <dbReference type="PROSITE" id="PS50234"/>
    </source>
</evidence>
<feature type="transmembrane region" description="Helical" evidence="1">
    <location>
        <begin position="294"/>
        <end position="312"/>
    </location>
</feature>
<protein>
    <recommendedName>
        <fullName evidence="2">VWFA domain-containing protein</fullName>
    </recommendedName>
</protein>
<keyword evidence="1" id="KW-0472">Membrane</keyword>
<dbReference type="PANTHER" id="PTHR22550">
    <property type="entry name" value="SPORE GERMINATION PROTEIN"/>
    <property type="match status" value="1"/>
</dbReference>
<accession>A0A5E7VEZ6</accession>
<dbReference type="InterPro" id="IPR050768">
    <property type="entry name" value="UPF0353/GerABKA_families"/>
</dbReference>
<evidence type="ECO:0000313" key="3">
    <source>
        <dbReference type="EMBL" id="VVQ20728.1"/>
    </source>
</evidence>
<sequence>MYVLELPWLLLLLPLPWLLRFVLPARHSRQDAVRTPFFQLMAEATGQRPGRTATQRPVGFHTHLLNGLAWCLLVLALAAPTRLEPPIEKLQPQRDLLLAIDTSQSMETTDAGAGLSRMQAVQQVMDTFIQRRRNDRLGLVIFGDRPYTQAGFTQDQSTLRTLLGELQPGIAGPRTALGDAIGLSVKQFASSAAQDKVLILLSDGRDTASRMPPEQAALIARQHDIRLYCIGFGSTEGEGENRLDEALLQRIAHDSGGRYLHASDQQELALALDELDRLLPVMQRHLQHQPASPLYVYPLGTALGLLLLSWLANWHGVRSRAGA</sequence>
<dbReference type="Pfam" id="PF00092">
    <property type="entry name" value="VWA"/>
    <property type="match status" value="1"/>
</dbReference>
<dbReference type="Proteomes" id="UP000381378">
    <property type="component" value="Unassembled WGS sequence"/>
</dbReference>
<name>A0A5E7VEZ6_PSEFL</name>
<proteinExistence type="predicted"/>
<dbReference type="PANTHER" id="PTHR22550:SF18">
    <property type="entry name" value="VWFA DOMAIN-CONTAINING PROTEIN"/>
    <property type="match status" value="1"/>
</dbReference>
<reference evidence="3 4" key="1">
    <citation type="submission" date="2019-09" db="EMBL/GenBank/DDBJ databases">
        <authorList>
            <person name="Chandra G."/>
            <person name="Truman W A."/>
        </authorList>
    </citation>
    <scope>NUCLEOTIDE SEQUENCE [LARGE SCALE GENOMIC DNA]</scope>
    <source>
        <strain evidence="3">PS928</strain>
    </source>
</reference>
<feature type="domain" description="VWFA" evidence="2">
    <location>
        <begin position="95"/>
        <end position="275"/>
    </location>
</feature>
<dbReference type="InterPro" id="IPR036465">
    <property type="entry name" value="vWFA_dom_sf"/>
</dbReference>
<evidence type="ECO:0000256" key="1">
    <source>
        <dbReference type="SAM" id="Phobius"/>
    </source>
</evidence>
<dbReference type="SUPFAM" id="SSF53300">
    <property type="entry name" value="vWA-like"/>
    <property type="match status" value="1"/>
</dbReference>
<dbReference type="AlphaFoldDB" id="A0A5E7VEZ6"/>
<keyword evidence="1" id="KW-1133">Transmembrane helix</keyword>
<dbReference type="InterPro" id="IPR002035">
    <property type="entry name" value="VWF_A"/>
</dbReference>
<organism evidence="3 4">
    <name type="scientific">Pseudomonas fluorescens</name>
    <dbReference type="NCBI Taxonomy" id="294"/>
    <lineage>
        <taxon>Bacteria</taxon>
        <taxon>Pseudomonadati</taxon>
        <taxon>Pseudomonadota</taxon>
        <taxon>Gammaproteobacteria</taxon>
        <taxon>Pseudomonadales</taxon>
        <taxon>Pseudomonadaceae</taxon>
        <taxon>Pseudomonas</taxon>
    </lineage>
</organism>
<dbReference type="OrthoDB" id="6206554at2"/>
<keyword evidence="1" id="KW-0812">Transmembrane</keyword>
<gene>
    <name evidence="3" type="ORF">PS928_05049</name>
</gene>
<dbReference type="EMBL" id="CABVJF010000023">
    <property type="protein sequence ID" value="VVQ20728.1"/>
    <property type="molecule type" value="Genomic_DNA"/>
</dbReference>
<evidence type="ECO:0000313" key="4">
    <source>
        <dbReference type="Proteomes" id="UP000381378"/>
    </source>
</evidence>
<dbReference type="PROSITE" id="PS50234">
    <property type="entry name" value="VWFA"/>
    <property type="match status" value="1"/>
</dbReference>
<dbReference type="SMART" id="SM00327">
    <property type="entry name" value="VWA"/>
    <property type="match status" value="1"/>
</dbReference>